<dbReference type="AlphaFoldDB" id="A0A6N2NLG8"/>
<sequence>MLMNKTYFYLSTISSVSSKQDPKYPPYWSLCCGLSTHLSTEMGSLQERITSTRYLYSSRPFRFNIHYAQYRCETYRVKQTLQRYKELQDIIAIGRIIRRGSLNCSKSTKMERFLSQPF</sequence>
<keyword evidence="4" id="KW-0067">ATP-binding</keyword>
<evidence type="ECO:0000313" key="6">
    <source>
        <dbReference type="EMBL" id="VFU65252.1"/>
    </source>
</evidence>
<dbReference type="InterPro" id="IPR024034">
    <property type="entry name" value="ATPase_F1/V1_b/a_C"/>
</dbReference>
<name>A0A6N2NLG8_SALVM</name>
<proteinExistence type="inferred from homology"/>
<dbReference type="EMBL" id="CAADRP010002278">
    <property type="protein sequence ID" value="VFU65252.1"/>
    <property type="molecule type" value="Genomic_DNA"/>
</dbReference>
<keyword evidence="2" id="KW-0813">Transport</keyword>
<keyword evidence="5" id="KW-0406">Ion transport</keyword>
<reference evidence="6" key="1">
    <citation type="submission" date="2019-03" db="EMBL/GenBank/DDBJ databases">
        <authorList>
            <person name="Mank J."/>
            <person name="Almeida P."/>
        </authorList>
    </citation>
    <scope>NUCLEOTIDE SEQUENCE</scope>
    <source>
        <strain evidence="6">78183</strain>
    </source>
</reference>
<evidence type="ECO:0000256" key="4">
    <source>
        <dbReference type="ARBA" id="ARBA00022840"/>
    </source>
</evidence>
<evidence type="ECO:0000256" key="3">
    <source>
        <dbReference type="ARBA" id="ARBA00022741"/>
    </source>
</evidence>
<protein>
    <submittedName>
        <fullName evidence="6">Uncharacterized protein</fullName>
    </submittedName>
</protein>
<organism evidence="6">
    <name type="scientific">Salix viminalis</name>
    <name type="common">Common osier</name>
    <name type="synonym">Basket willow</name>
    <dbReference type="NCBI Taxonomy" id="40686"/>
    <lineage>
        <taxon>Eukaryota</taxon>
        <taxon>Viridiplantae</taxon>
        <taxon>Streptophyta</taxon>
        <taxon>Embryophyta</taxon>
        <taxon>Tracheophyta</taxon>
        <taxon>Spermatophyta</taxon>
        <taxon>Magnoliopsida</taxon>
        <taxon>eudicotyledons</taxon>
        <taxon>Gunneridae</taxon>
        <taxon>Pentapetalae</taxon>
        <taxon>rosids</taxon>
        <taxon>fabids</taxon>
        <taxon>Malpighiales</taxon>
        <taxon>Salicaceae</taxon>
        <taxon>Saliceae</taxon>
        <taxon>Salix</taxon>
    </lineage>
</organism>
<evidence type="ECO:0000256" key="2">
    <source>
        <dbReference type="ARBA" id="ARBA00022448"/>
    </source>
</evidence>
<evidence type="ECO:0000256" key="1">
    <source>
        <dbReference type="ARBA" id="ARBA00008936"/>
    </source>
</evidence>
<evidence type="ECO:0000256" key="5">
    <source>
        <dbReference type="ARBA" id="ARBA00023065"/>
    </source>
</evidence>
<dbReference type="GO" id="GO:0006811">
    <property type="term" value="P:monoatomic ion transport"/>
    <property type="evidence" value="ECO:0007669"/>
    <property type="project" value="UniProtKB-KW"/>
</dbReference>
<accession>A0A6N2NLG8</accession>
<dbReference type="SUPFAM" id="SSF47917">
    <property type="entry name" value="C-terminal domain of alpha and beta subunits of F1 ATP synthase"/>
    <property type="match status" value="1"/>
</dbReference>
<gene>
    <name evidence="6" type="ORF">SVIM_LOCUS500564</name>
</gene>
<keyword evidence="3" id="KW-0547">Nucleotide-binding</keyword>
<dbReference type="Gene3D" id="1.10.1140.10">
    <property type="entry name" value="Bovine Mitochondrial F1-atpase, Atp Synthase Beta Chain, Chain D, domain 3"/>
    <property type="match status" value="1"/>
</dbReference>
<comment type="similarity">
    <text evidence="1">Belongs to the ATPase alpha/beta chains family.</text>
</comment>